<evidence type="ECO:0000313" key="2">
    <source>
        <dbReference type="Proteomes" id="UP000439903"/>
    </source>
</evidence>
<protein>
    <submittedName>
        <fullName evidence="1">Uncharacterized protein</fullName>
    </submittedName>
</protein>
<sequence length="243" mass="27528">MIKWEEVKLFWKIVENEKVDLDERLLKKKLEQAKTQFAVDHYASENEAHVIADKSKLDYMLDLNFPSALTTPSSDITFTTPPFDTSLTTIVANIKYMLIDILMSATLLTTPPLYTSLTTLLLCTSITTPTLDTPLTISGNKANTTLNEMKLDFILNQKNKPIMDHMRLLESWLCSKEKSNSGNIFFTILPNSTILQKPLPTPDFISLSDDENDNTLIVDNDNDEDISILDNIFCFSLPTNIQN</sequence>
<keyword evidence="2" id="KW-1185">Reference proteome</keyword>
<name>A0A8H4A0V5_GIGMA</name>
<proteinExistence type="predicted"/>
<dbReference type="AlphaFoldDB" id="A0A8H4A0V5"/>
<comment type="caution">
    <text evidence="1">The sequence shown here is derived from an EMBL/GenBank/DDBJ whole genome shotgun (WGS) entry which is preliminary data.</text>
</comment>
<accession>A0A8H4A0V5</accession>
<organism evidence="1 2">
    <name type="scientific">Gigaspora margarita</name>
    <dbReference type="NCBI Taxonomy" id="4874"/>
    <lineage>
        <taxon>Eukaryota</taxon>
        <taxon>Fungi</taxon>
        <taxon>Fungi incertae sedis</taxon>
        <taxon>Mucoromycota</taxon>
        <taxon>Glomeromycotina</taxon>
        <taxon>Glomeromycetes</taxon>
        <taxon>Diversisporales</taxon>
        <taxon>Gigasporaceae</taxon>
        <taxon>Gigaspora</taxon>
    </lineage>
</organism>
<dbReference type="EMBL" id="WTPW01002589">
    <property type="protein sequence ID" value="KAF0375764.1"/>
    <property type="molecule type" value="Genomic_DNA"/>
</dbReference>
<reference evidence="1 2" key="1">
    <citation type="journal article" date="2019" name="Environ. Microbiol.">
        <title>At the nexus of three kingdoms: the genome of the mycorrhizal fungus Gigaspora margarita provides insights into plant, endobacterial and fungal interactions.</title>
        <authorList>
            <person name="Venice F."/>
            <person name="Ghignone S."/>
            <person name="Salvioli di Fossalunga A."/>
            <person name="Amselem J."/>
            <person name="Novero M."/>
            <person name="Xianan X."/>
            <person name="Sedzielewska Toro K."/>
            <person name="Morin E."/>
            <person name="Lipzen A."/>
            <person name="Grigoriev I.V."/>
            <person name="Henrissat B."/>
            <person name="Martin F.M."/>
            <person name="Bonfante P."/>
        </authorList>
    </citation>
    <scope>NUCLEOTIDE SEQUENCE [LARGE SCALE GENOMIC DNA]</scope>
    <source>
        <strain evidence="1 2">BEG34</strain>
    </source>
</reference>
<gene>
    <name evidence="1" type="ORF">F8M41_012730</name>
</gene>
<dbReference type="OrthoDB" id="10544024at2759"/>
<evidence type="ECO:0000313" key="1">
    <source>
        <dbReference type="EMBL" id="KAF0375764.1"/>
    </source>
</evidence>
<dbReference type="Proteomes" id="UP000439903">
    <property type="component" value="Unassembled WGS sequence"/>
</dbReference>